<evidence type="ECO:0000256" key="1">
    <source>
        <dbReference type="SAM" id="Phobius"/>
    </source>
</evidence>
<dbReference type="EMBL" id="FZOU01000003">
    <property type="protein sequence ID" value="SNS92201.1"/>
    <property type="molecule type" value="Genomic_DNA"/>
</dbReference>
<protein>
    <submittedName>
        <fullName evidence="2">Uncharacterized protein</fullName>
    </submittedName>
</protein>
<sequence>MADLAFAQSERRSYAGPLILALAAIVGALVIARHFFAATSIKAEHLHTDILATKTEFKSDSNVAVLGVDHTQSMLYVLTRARVSDNLHMPIFLDSFHATIVEQDGSEITAKGLDKKEIAAVQLTFPALKPLITPALERELTIEPGHNAEGMILLPFPISQAVWDTRKSATVRIDFYHQPPFFYDIPPDATKNDATPKAAPQK</sequence>
<feature type="transmembrane region" description="Helical" evidence="1">
    <location>
        <begin position="14"/>
        <end position="32"/>
    </location>
</feature>
<name>A0A239IF81_9BACT</name>
<keyword evidence="1" id="KW-0472">Membrane</keyword>
<keyword evidence="3" id="KW-1185">Reference proteome</keyword>
<organism evidence="2 3">
    <name type="scientific">Granulicella rosea</name>
    <dbReference type="NCBI Taxonomy" id="474952"/>
    <lineage>
        <taxon>Bacteria</taxon>
        <taxon>Pseudomonadati</taxon>
        <taxon>Acidobacteriota</taxon>
        <taxon>Terriglobia</taxon>
        <taxon>Terriglobales</taxon>
        <taxon>Acidobacteriaceae</taxon>
        <taxon>Granulicella</taxon>
    </lineage>
</organism>
<evidence type="ECO:0000313" key="3">
    <source>
        <dbReference type="Proteomes" id="UP000198356"/>
    </source>
</evidence>
<reference evidence="2 3" key="1">
    <citation type="submission" date="2017-06" db="EMBL/GenBank/DDBJ databases">
        <authorList>
            <person name="Kim H.J."/>
            <person name="Triplett B.A."/>
        </authorList>
    </citation>
    <scope>NUCLEOTIDE SEQUENCE [LARGE SCALE GENOMIC DNA]</scope>
    <source>
        <strain evidence="2 3">DSM 18704</strain>
    </source>
</reference>
<gene>
    <name evidence="2" type="ORF">SAMN05421770_10383</name>
</gene>
<accession>A0A239IF81</accession>
<dbReference type="Proteomes" id="UP000198356">
    <property type="component" value="Unassembled WGS sequence"/>
</dbReference>
<evidence type="ECO:0000313" key="2">
    <source>
        <dbReference type="EMBL" id="SNS92201.1"/>
    </source>
</evidence>
<keyword evidence="1" id="KW-1133">Transmembrane helix</keyword>
<keyword evidence="1" id="KW-0812">Transmembrane</keyword>
<proteinExistence type="predicted"/>
<dbReference type="AlphaFoldDB" id="A0A239IF81"/>